<evidence type="ECO:0000313" key="2">
    <source>
        <dbReference type="Proteomes" id="UP000053480"/>
    </source>
</evidence>
<accession>A0ACC6TLU3</accession>
<protein>
    <submittedName>
        <fullName evidence="1">Translation initiation factor IF-2</fullName>
    </submittedName>
</protein>
<comment type="caution">
    <text evidence="1">The sequence shown here is derived from an EMBL/GenBank/DDBJ whole genome shotgun (WGS) entry which is preliminary data.</text>
</comment>
<keyword evidence="1" id="KW-0648">Protein biosynthesis</keyword>
<organism evidence="1 2">
    <name type="scientific">Candidatus Aramenus sulfurataquae</name>
    <dbReference type="NCBI Taxonomy" id="1326980"/>
    <lineage>
        <taxon>Archaea</taxon>
        <taxon>Thermoproteota</taxon>
        <taxon>Thermoprotei</taxon>
        <taxon>Sulfolobales</taxon>
        <taxon>Sulfolobaceae</taxon>
        <taxon>Candidatus Aramenus</taxon>
    </lineage>
</organism>
<sequence length="601" mass="66476">MSTSTVSTKRLRQPIVVVLGHVDHGKTTLLDKIRGTAIVKKEPGEMTQEVGASFVPSSVIEKLAEPLKNVIPIKLEIPGLLFIDTPGHELFSNLRRRGGSVADIAILVVDVTEGFQKQTIESIEILKEKKVPFLVAANKIDKIPGWKPHENEPFLNSFTKQSPAVQQRLDNAIYNLVLQLAQLNFNAERFDRIKDFTKYVAIVPVSGKTGEGIPELLALLAGLTQRYLRTRIGFAEGPAKGVVLEVKEDPGFGHTIDVIIYDGVLRKNDVIVLGGINGVIVTKVRNLLLPAPLQDMRISKTGYRSVGEVYAAAGVKIIATDLEYAVAGSPIYAVESEEKIDEYKKLIEEELAKVRFQKNVTGIVVKADSLGALESLVDALEKKGIPVRLADIGPISKRDVIEAEMSAKEVEEYAIIAAFRVKPLPGVETGKVKLIYNDIIYQLIDDVEKYINDVRESRKRKTLDTLILPGKIKILPGYVFRRSDPVIVGVKVLGGIIRPKFPLINKEGKRVGEVLQIQDNKKSVDRATQGMEVAVSIKGNVMVGRQIDEGDELYTDVPKEDLEILFKNYKDVVTDDMKEVIKELIKIKRASDPLYGLGLQL</sequence>
<evidence type="ECO:0000313" key="1">
    <source>
        <dbReference type="EMBL" id="MEW9490836.1"/>
    </source>
</evidence>
<dbReference type="EMBL" id="JZWS03000001">
    <property type="protein sequence ID" value="MEW9490836.1"/>
    <property type="molecule type" value="Genomic_DNA"/>
</dbReference>
<dbReference type="Proteomes" id="UP000053480">
    <property type="component" value="Unassembled WGS sequence"/>
</dbReference>
<proteinExistence type="predicted"/>
<name>A0ACC6TLU3_9CREN</name>
<keyword evidence="1" id="KW-0396">Initiation factor</keyword>
<gene>
    <name evidence="1" type="primary">infB</name>
    <name evidence="1" type="ORF">TQ35_0001310</name>
</gene>
<reference evidence="1" key="1">
    <citation type="submission" date="2024-07" db="EMBL/GenBank/DDBJ databases">
        <title>Metagenome and Metagenome-Assembled Genomes of Archaea from a hot spring from the geothermal field of Los Azufres, Mexico.</title>
        <authorList>
            <person name="Marin-Paredes R."/>
            <person name="Martinez-Romero E."/>
            <person name="Servin-Garciduenas L.E."/>
        </authorList>
    </citation>
    <scope>NUCLEOTIDE SEQUENCE</scope>
    <source>
        <strain evidence="1">AZ1-454</strain>
    </source>
</reference>